<dbReference type="KEGG" id="vta:A1705"/>
<name>A0A2N8ZCQ1_9VIBR</name>
<protein>
    <submittedName>
        <fullName evidence="2">Uncharacterized protein</fullName>
    </submittedName>
</protein>
<evidence type="ECO:0000313" key="2">
    <source>
        <dbReference type="EMBL" id="SON49684.1"/>
    </source>
</evidence>
<reference evidence="2 3" key="1">
    <citation type="submission" date="2017-10" db="EMBL/GenBank/DDBJ databases">
        <authorList>
            <person name="Banno H."/>
            <person name="Chua N.-H."/>
        </authorList>
    </citation>
    <scope>NUCLEOTIDE SEQUENCE [LARGE SCALE GENOMIC DNA]</scope>
    <source>
        <strain evidence="2">Vibrio tapetis CECT4600</strain>
    </source>
</reference>
<sequence length="47" mass="5224">MSITIDKEGVGRFNSTIFSNMTTERNNFGCYVVIAILIKITTAAIRL</sequence>
<organism evidence="2 3">
    <name type="scientific">Vibrio tapetis subsp. tapetis</name>
    <dbReference type="NCBI Taxonomy" id="1671868"/>
    <lineage>
        <taxon>Bacteria</taxon>
        <taxon>Pseudomonadati</taxon>
        <taxon>Pseudomonadota</taxon>
        <taxon>Gammaproteobacteria</taxon>
        <taxon>Vibrionales</taxon>
        <taxon>Vibrionaceae</taxon>
        <taxon>Vibrio</taxon>
    </lineage>
</organism>
<keyword evidence="1" id="KW-0472">Membrane</keyword>
<evidence type="ECO:0000256" key="1">
    <source>
        <dbReference type="SAM" id="Phobius"/>
    </source>
</evidence>
<keyword evidence="3" id="KW-1185">Reference proteome</keyword>
<dbReference type="Proteomes" id="UP000235828">
    <property type="component" value="Chromosome A"/>
</dbReference>
<accession>A0A2N8ZCQ1</accession>
<evidence type="ECO:0000313" key="3">
    <source>
        <dbReference type="Proteomes" id="UP000235828"/>
    </source>
</evidence>
<keyword evidence="1" id="KW-1133">Transmembrane helix</keyword>
<dbReference type="EMBL" id="LT960611">
    <property type="protein sequence ID" value="SON49684.1"/>
    <property type="molecule type" value="Genomic_DNA"/>
</dbReference>
<feature type="transmembrane region" description="Helical" evidence="1">
    <location>
        <begin position="28"/>
        <end position="45"/>
    </location>
</feature>
<gene>
    <name evidence="2" type="ORF">VTAP4600_A1705</name>
</gene>
<proteinExistence type="predicted"/>
<dbReference type="AlphaFoldDB" id="A0A2N8ZCQ1"/>
<keyword evidence="1" id="KW-0812">Transmembrane</keyword>